<reference evidence="3" key="1">
    <citation type="journal article" date="2019" name="Int. J. Syst. Evol. Microbiol.">
        <title>The Global Catalogue of Microorganisms (GCM) 10K type strain sequencing project: providing services to taxonomists for standard genome sequencing and annotation.</title>
        <authorList>
            <consortium name="The Broad Institute Genomics Platform"/>
            <consortium name="The Broad Institute Genome Sequencing Center for Infectious Disease"/>
            <person name="Wu L."/>
            <person name="Ma J."/>
        </authorList>
    </citation>
    <scope>NUCLEOTIDE SEQUENCE [LARGE SCALE GENOMIC DNA]</scope>
    <source>
        <strain evidence="3">CGMCC 1.15731</strain>
    </source>
</reference>
<protein>
    <submittedName>
        <fullName evidence="2">DUF1127 domain-containing protein</fullName>
    </submittedName>
</protein>
<proteinExistence type="predicted"/>
<dbReference type="RefSeq" id="WP_374834164.1">
    <property type="nucleotide sequence ID" value="NZ_JBHEEZ010000042.1"/>
</dbReference>
<dbReference type="EMBL" id="JBHSEL010000104">
    <property type="protein sequence ID" value="MFC4625645.1"/>
    <property type="molecule type" value="Genomic_DNA"/>
</dbReference>
<evidence type="ECO:0000259" key="1">
    <source>
        <dbReference type="Pfam" id="PF06568"/>
    </source>
</evidence>
<dbReference type="Pfam" id="PF06568">
    <property type="entry name" value="YjiS-like"/>
    <property type="match status" value="1"/>
</dbReference>
<gene>
    <name evidence="2" type="ORF">ACFO1V_10530</name>
</gene>
<accession>A0ABV9H916</accession>
<organism evidence="2 3">
    <name type="scientific">Daeguia caeni</name>
    <dbReference type="NCBI Taxonomy" id="439612"/>
    <lineage>
        <taxon>Bacteria</taxon>
        <taxon>Pseudomonadati</taxon>
        <taxon>Pseudomonadota</taxon>
        <taxon>Alphaproteobacteria</taxon>
        <taxon>Hyphomicrobiales</taxon>
        <taxon>Brucellaceae</taxon>
        <taxon>Daeguia</taxon>
    </lineage>
</organism>
<evidence type="ECO:0000313" key="3">
    <source>
        <dbReference type="Proteomes" id="UP001596042"/>
    </source>
</evidence>
<comment type="caution">
    <text evidence="2">The sequence shown here is derived from an EMBL/GenBank/DDBJ whole genome shotgun (WGS) entry which is preliminary data.</text>
</comment>
<feature type="domain" description="YjiS-like" evidence="1">
    <location>
        <begin position="28"/>
        <end position="65"/>
    </location>
</feature>
<dbReference type="InterPro" id="IPR009506">
    <property type="entry name" value="YjiS-like"/>
</dbReference>
<sequence length="90" mass="10353">MTTMSRSMAAQSGELKRGLAPFGQTIRSTVARRWKLAEHLWQVRKLSEFDDHMLRDLGLHRGDIYTALYCNGGEDATSVLSRLARRKRQF</sequence>
<keyword evidence="3" id="KW-1185">Reference proteome</keyword>
<dbReference type="Proteomes" id="UP001596042">
    <property type="component" value="Unassembled WGS sequence"/>
</dbReference>
<evidence type="ECO:0000313" key="2">
    <source>
        <dbReference type="EMBL" id="MFC4625645.1"/>
    </source>
</evidence>
<name>A0ABV9H916_9HYPH</name>